<dbReference type="EMBL" id="CP081495">
    <property type="protein sequence ID" value="UYW02245.1"/>
    <property type="molecule type" value="Genomic_DNA"/>
</dbReference>
<gene>
    <name evidence="1" type="ORF">K5I29_04920</name>
</gene>
<name>A0ABY6M3Y0_9FLAO</name>
<dbReference type="RefSeq" id="WP_264434746.1">
    <property type="nucleotide sequence ID" value="NZ_CP081495.1"/>
</dbReference>
<reference evidence="1" key="1">
    <citation type="submission" date="2021-08" db="EMBL/GenBank/DDBJ databases">
        <title>Flavobacterium sp. strain CC-SYL302.</title>
        <authorList>
            <person name="Lin S.-Y."/>
            <person name="Lee T.-H."/>
            <person name="Young C.-C."/>
        </authorList>
    </citation>
    <scope>NUCLEOTIDE SEQUENCE</scope>
    <source>
        <strain evidence="1">CC-SYL302</strain>
    </source>
</reference>
<organism evidence="1 2">
    <name type="scientific">Flavobacterium agricola</name>
    <dbReference type="NCBI Taxonomy" id="2870839"/>
    <lineage>
        <taxon>Bacteria</taxon>
        <taxon>Pseudomonadati</taxon>
        <taxon>Bacteroidota</taxon>
        <taxon>Flavobacteriia</taxon>
        <taxon>Flavobacteriales</taxon>
        <taxon>Flavobacteriaceae</taxon>
        <taxon>Flavobacterium</taxon>
    </lineage>
</organism>
<evidence type="ECO:0000313" key="2">
    <source>
        <dbReference type="Proteomes" id="UP001163328"/>
    </source>
</evidence>
<keyword evidence="2" id="KW-1185">Reference proteome</keyword>
<proteinExistence type="predicted"/>
<dbReference type="Proteomes" id="UP001163328">
    <property type="component" value="Chromosome"/>
</dbReference>
<evidence type="ECO:0000313" key="1">
    <source>
        <dbReference type="EMBL" id="UYW02245.1"/>
    </source>
</evidence>
<accession>A0ABY6M3Y0</accession>
<sequence>MVPLNAKTLFYNLPIDATLVYYQTQFDNITGIKENKTSTTTFHLFSISDSDVIEKALADKISCKEVSTTNQKEEKKDNLPPISISKLPNIFETKPENTKIAEEKTDVIFDESSKNKFKFLNNYALDKKNVNIFQNKKHKLPFNTNISDAKTKTATMFTNHIKKRHEERDVVISNEIAEQAQQIRETFNQYESFFNSGSFDAIKHFKPVDFDRSILETEVNTISDSSFDAISKINNFFSQSKSTNKSLNSETISTIQNSKITVDERHLLCRLNLDEKEENKTFYLKFDTHHNKLKECAEENEDNIFAIRKVANDAFEFEMLENKMDHNFYYLKKDLFLELCEVLNTQHESHNKIKTIRKGELAKNQDKWVVTSKAKTMYQ</sequence>
<protein>
    <submittedName>
        <fullName evidence="1">Uncharacterized protein</fullName>
    </submittedName>
</protein>